<organism evidence="2">
    <name type="scientific">mine drainage metagenome</name>
    <dbReference type="NCBI Taxonomy" id="410659"/>
    <lineage>
        <taxon>unclassified sequences</taxon>
        <taxon>metagenomes</taxon>
        <taxon>ecological metagenomes</taxon>
    </lineage>
</organism>
<name>T0Y130_9ZZZZ</name>
<dbReference type="GO" id="GO:0016301">
    <property type="term" value="F:kinase activity"/>
    <property type="evidence" value="ECO:0007669"/>
    <property type="project" value="UniProtKB-KW"/>
</dbReference>
<dbReference type="Gene3D" id="3.40.50.2300">
    <property type="match status" value="1"/>
</dbReference>
<dbReference type="Pfam" id="PF00072">
    <property type="entry name" value="Response_reg"/>
    <property type="match status" value="1"/>
</dbReference>
<keyword evidence="2" id="KW-0418">Kinase</keyword>
<dbReference type="PROSITE" id="PS50110">
    <property type="entry name" value="RESPONSE_REGULATORY"/>
    <property type="match status" value="1"/>
</dbReference>
<proteinExistence type="predicted"/>
<accession>T0Y130</accession>
<dbReference type="GO" id="GO:0000160">
    <property type="term" value="P:phosphorelay signal transduction system"/>
    <property type="evidence" value="ECO:0007669"/>
    <property type="project" value="InterPro"/>
</dbReference>
<dbReference type="InterPro" id="IPR001789">
    <property type="entry name" value="Sig_transdc_resp-reg_receiver"/>
</dbReference>
<dbReference type="EMBL" id="AUZX01016113">
    <property type="protein sequence ID" value="EQD26688.1"/>
    <property type="molecule type" value="Genomic_DNA"/>
</dbReference>
<sequence>MDMSTANELSVLFVEDSALDMELSLHELKGLGRKLSATRVSDADALRDALDRSSPDVILSDFSMPGFSGMHALEIVRELAPEIPFIF</sequence>
<dbReference type="InterPro" id="IPR011006">
    <property type="entry name" value="CheY-like_superfamily"/>
</dbReference>
<keyword evidence="2" id="KW-0808">Transferase</keyword>
<gene>
    <name evidence="2" type="ORF">B1A_21799</name>
</gene>
<feature type="domain" description="Response regulatory" evidence="1">
    <location>
        <begin position="10"/>
        <end position="87"/>
    </location>
</feature>
<evidence type="ECO:0000313" key="2">
    <source>
        <dbReference type="EMBL" id="EQD26688.1"/>
    </source>
</evidence>
<reference evidence="2" key="1">
    <citation type="submission" date="2013-08" db="EMBL/GenBank/DDBJ databases">
        <authorList>
            <person name="Mendez C."/>
            <person name="Richter M."/>
            <person name="Ferrer M."/>
            <person name="Sanchez J."/>
        </authorList>
    </citation>
    <scope>NUCLEOTIDE SEQUENCE</scope>
</reference>
<evidence type="ECO:0000259" key="1">
    <source>
        <dbReference type="PROSITE" id="PS50110"/>
    </source>
</evidence>
<dbReference type="AlphaFoldDB" id="T0Y130"/>
<comment type="caution">
    <text evidence="2">The sequence shown here is derived from an EMBL/GenBank/DDBJ whole genome shotgun (WGS) entry which is preliminary data.</text>
</comment>
<dbReference type="SUPFAM" id="SSF52172">
    <property type="entry name" value="CheY-like"/>
    <property type="match status" value="1"/>
</dbReference>
<reference evidence="2" key="2">
    <citation type="journal article" date="2014" name="ISME J.">
        <title>Microbial stratification in low pH oxic and suboxic macroscopic growths along an acid mine drainage.</title>
        <authorList>
            <person name="Mendez-Garcia C."/>
            <person name="Mesa V."/>
            <person name="Sprenger R.R."/>
            <person name="Richter M."/>
            <person name="Diez M.S."/>
            <person name="Solano J."/>
            <person name="Bargiela R."/>
            <person name="Golyshina O.V."/>
            <person name="Manteca A."/>
            <person name="Ramos J.L."/>
            <person name="Gallego J.R."/>
            <person name="Llorente I."/>
            <person name="Martins Dos Santos V.A."/>
            <person name="Jensen O.N."/>
            <person name="Pelaez A.I."/>
            <person name="Sanchez J."/>
            <person name="Ferrer M."/>
        </authorList>
    </citation>
    <scope>NUCLEOTIDE SEQUENCE</scope>
</reference>
<feature type="non-terminal residue" evidence="2">
    <location>
        <position position="87"/>
    </location>
</feature>
<protein>
    <submittedName>
        <fullName evidence="2">Response regulator receiver sensor signal transduction histidine kinase</fullName>
    </submittedName>
</protein>